<organism evidence="8 9">
    <name type="scientific">Mikania micrantha</name>
    <name type="common">bitter vine</name>
    <dbReference type="NCBI Taxonomy" id="192012"/>
    <lineage>
        <taxon>Eukaryota</taxon>
        <taxon>Viridiplantae</taxon>
        <taxon>Streptophyta</taxon>
        <taxon>Embryophyta</taxon>
        <taxon>Tracheophyta</taxon>
        <taxon>Spermatophyta</taxon>
        <taxon>Magnoliopsida</taxon>
        <taxon>eudicotyledons</taxon>
        <taxon>Gunneridae</taxon>
        <taxon>Pentapetalae</taxon>
        <taxon>asterids</taxon>
        <taxon>campanulids</taxon>
        <taxon>Asterales</taxon>
        <taxon>Asteraceae</taxon>
        <taxon>Asteroideae</taxon>
        <taxon>Heliantheae alliance</taxon>
        <taxon>Eupatorieae</taxon>
        <taxon>Mikania</taxon>
    </lineage>
</organism>
<keyword evidence="5 6" id="KW-0539">Nucleus</keyword>
<dbReference type="InterPro" id="IPR038933">
    <property type="entry name" value="Ovate"/>
</dbReference>
<evidence type="ECO:0000313" key="8">
    <source>
        <dbReference type="EMBL" id="KAD4385569.1"/>
    </source>
</evidence>
<evidence type="ECO:0000256" key="2">
    <source>
        <dbReference type="ARBA" id="ARBA00022491"/>
    </source>
</evidence>
<proteinExistence type="predicted"/>
<keyword evidence="3 6" id="KW-0805">Transcription regulation</keyword>
<dbReference type="GO" id="GO:0005634">
    <property type="term" value="C:nucleus"/>
    <property type="evidence" value="ECO:0007669"/>
    <property type="project" value="UniProtKB-SubCell"/>
</dbReference>
<gene>
    <name evidence="8" type="ORF">E3N88_25738</name>
</gene>
<dbReference type="InterPro" id="IPR006458">
    <property type="entry name" value="Ovate_C"/>
</dbReference>
<keyword evidence="9" id="KW-1185">Reference proteome</keyword>
<sequence>MFDFKISLSSFRLCRRKTKSLATTRFFSPVNPKVREITYPSPPPTTPTHLPQQYPAHRAGFKEGEILTNLTSISQSFSNDKEPIDSSRKEVLLLASSEGGAYRKVMKETQTLVRWSKHPYDDFKTSMLEMILEKKMFEAKELEMLLQCFLILNHKNHHDDIVAAFTEIWNLLFR</sequence>
<dbReference type="Pfam" id="PF04844">
    <property type="entry name" value="Ovate"/>
    <property type="match status" value="1"/>
</dbReference>
<dbReference type="AlphaFoldDB" id="A0A5N6N5L3"/>
<dbReference type="GO" id="GO:0045892">
    <property type="term" value="P:negative regulation of DNA-templated transcription"/>
    <property type="evidence" value="ECO:0007669"/>
    <property type="project" value="UniProtKB-UniRule"/>
</dbReference>
<name>A0A5N6N5L3_9ASTR</name>
<dbReference type="EMBL" id="SZYD01000013">
    <property type="protein sequence ID" value="KAD4385569.1"/>
    <property type="molecule type" value="Genomic_DNA"/>
</dbReference>
<keyword evidence="4 6" id="KW-0804">Transcription</keyword>
<keyword evidence="2 6" id="KW-0678">Repressor</keyword>
<comment type="subcellular location">
    <subcellularLocation>
        <location evidence="1 6">Nucleus</location>
    </subcellularLocation>
</comment>
<comment type="function">
    <text evidence="6">Transcriptional repressor that regulates multiple aspects of plant growth and development.</text>
</comment>
<dbReference type="OrthoDB" id="1928390at2759"/>
<feature type="domain" description="OVATE" evidence="7">
    <location>
        <begin position="112"/>
        <end position="171"/>
    </location>
</feature>
<protein>
    <recommendedName>
        <fullName evidence="6">Transcription repressor</fullName>
    </recommendedName>
    <alternativeName>
        <fullName evidence="6">Ovate family protein</fullName>
    </alternativeName>
</protein>
<accession>A0A5N6N5L3</accession>
<comment type="caution">
    <text evidence="8">The sequence shown here is derived from an EMBL/GenBank/DDBJ whole genome shotgun (WGS) entry which is preliminary data.</text>
</comment>
<evidence type="ECO:0000313" key="9">
    <source>
        <dbReference type="Proteomes" id="UP000326396"/>
    </source>
</evidence>
<dbReference type="PROSITE" id="PS51754">
    <property type="entry name" value="OVATE"/>
    <property type="match status" value="1"/>
</dbReference>
<dbReference type="PANTHER" id="PTHR33057">
    <property type="entry name" value="TRANSCRIPTION REPRESSOR OFP7-RELATED"/>
    <property type="match status" value="1"/>
</dbReference>
<evidence type="ECO:0000256" key="4">
    <source>
        <dbReference type="ARBA" id="ARBA00023163"/>
    </source>
</evidence>
<evidence type="ECO:0000256" key="6">
    <source>
        <dbReference type="RuleBase" id="RU367028"/>
    </source>
</evidence>
<evidence type="ECO:0000256" key="5">
    <source>
        <dbReference type="ARBA" id="ARBA00023242"/>
    </source>
</evidence>
<dbReference type="Proteomes" id="UP000326396">
    <property type="component" value="Linkage Group LG3"/>
</dbReference>
<dbReference type="PANTHER" id="PTHR33057:SF224">
    <property type="entry name" value="TRANSCRIPTION REPRESSOR"/>
    <property type="match status" value="1"/>
</dbReference>
<evidence type="ECO:0000256" key="3">
    <source>
        <dbReference type="ARBA" id="ARBA00023015"/>
    </source>
</evidence>
<evidence type="ECO:0000259" key="7">
    <source>
        <dbReference type="PROSITE" id="PS51754"/>
    </source>
</evidence>
<reference evidence="8 9" key="1">
    <citation type="submission" date="2019-05" db="EMBL/GenBank/DDBJ databases">
        <title>Mikania micrantha, genome provides insights into the molecular mechanism of rapid growth.</title>
        <authorList>
            <person name="Liu B."/>
        </authorList>
    </citation>
    <scope>NUCLEOTIDE SEQUENCE [LARGE SCALE GENOMIC DNA]</scope>
    <source>
        <strain evidence="8">NLD-2019</strain>
        <tissue evidence="8">Leaf</tissue>
    </source>
</reference>
<dbReference type="NCBIfam" id="TIGR01568">
    <property type="entry name" value="A_thal_3678"/>
    <property type="match status" value="1"/>
</dbReference>
<evidence type="ECO:0000256" key="1">
    <source>
        <dbReference type="ARBA" id="ARBA00004123"/>
    </source>
</evidence>